<dbReference type="EMBL" id="JAHRHJ020000007">
    <property type="protein sequence ID" value="KAH9309139.1"/>
    <property type="molecule type" value="Genomic_DNA"/>
</dbReference>
<evidence type="ECO:0000313" key="4">
    <source>
        <dbReference type="EMBL" id="KAH9309139.1"/>
    </source>
</evidence>
<dbReference type="Pfam" id="PF20662">
    <property type="entry name" value="COG4_C"/>
    <property type="match status" value="1"/>
</dbReference>
<dbReference type="AlphaFoldDB" id="A0AA38C2I0"/>
<evidence type="ECO:0000313" key="3">
    <source>
        <dbReference type="EMBL" id="KAH9293511.1"/>
    </source>
</evidence>
<reference evidence="3 5" key="1">
    <citation type="journal article" date="2021" name="Nat. Plants">
        <title>The Taxus genome provides insights into paclitaxel biosynthesis.</title>
        <authorList>
            <person name="Xiong X."/>
            <person name="Gou J."/>
            <person name="Liao Q."/>
            <person name="Li Y."/>
            <person name="Zhou Q."/>
            <person name="Bi G."/>
            <person name="Li C."/>
            <person name="Du R."/>
            <person name="Wang X."/>
            <person name="Sun T."/>
            <person name="Guo L."/>
            <person name="Liang H."/>
            <person name="Lu P."/>
            <person name="Wu Y."/>
            <person name="Zhang Z."/>
            <person name="Ro D.K."/>
            <person name="Shang Y."/>
            <person name="Huang S."/>
            <person name="Yan J."/>
        </authorList>
    </citation>
    <scope>NUCLEOTIDE SEQUENCE [LARGE SCALE GENOMIC DNA]</scope>
    <source>
        <strain evidence="3">Ta-2019</strain>
    </source>
</reference>
<comment type="caution">
    <text evidence="3">The sequence shown here is derived from an EMBL/GenBank/DDBJ whole genome shotgun (WGS) entry which is preliminary data.</text>
</comment>
<evidence type="ECO:0000259" key="1">
    <source>
        <dbReference type="Pfam" id="PF08318"/>
    </source>
</evidence>
<organism evidence="3 5">
    <name type="scientific">Taxus chinensis</name>
    <name type="common">Chinese yew</name>
    <name type="synonym">Taxus wallichiana var. chinensis</name>
    <dbReference type="NCBI Taxonomy" id="29808"/>
    <lineage>
        <taxon>Eukaryota</taxon>
        <taxon>Viridiplantae</taxon>
        <taxon>Streptophyta</taxon>
        <taxon>Embryophyta</taxon>
        <taxon>Tracheophyta</taxon>
        <taxon>Spermatophyta</taxon>
        <taxon>Pinopsida</taxon>
        <taxon>Pinidae</taxon>
        <taxon>Conifers II</taxon>
        <taxon>Cupressales</taxon>
        <taxon>Taxaceae</taxon>
        <taxon>Taxus</taxon>
    </lineage>
</organism>
<accession>A0AA38C2I0</accession>
<dbReference type="OMA" id="ISADYTH"/>
<dbReference type="InterPro" id="IPR048684">
    <property type="entry name" value="COG4_C"/>
</dbReference>
<proteinExistence type="predicted"/>
<dbReference type="InterPro" id="IPR013167">
    <property type="entry name" value="COG4_M"/>
</dbReference>
<gene>
    <name evidence="4" type="ORF">KI387_037050</name>
    <name evidence="3" type="ORF">KI387_041279</name>
</gene>
<protein>
    <submittedName>
        <fullName evidence="3">Uncharacterized protein</fullName>
    </submittedName>
</protein>
<dbReference type="Proteomes" id="UP000824469">
    <property type="component" value="Unassembled WGS sequence"/>
</dbReference>
<keyword evidence="5" id="KW-1185">Reference proteome</keyword>
<evidence type="ECO:0000259" key="2">
    <source>
        <dbReference type="Pfam" id="PF20662"/>
    </source>
</evidence>
<evidence type="ECO:0000313" key="5">
    <source>
        <dbReference type="Proteomes" id="UP000824469"/>
    </source>
</evidence>
<name>A0AA38C2I0_TAXCH</name>
<feature type="domain" description="COG4 transport protein middle alpha-helical bundle" evidence="1">
    <location>
        <begin position="9"/>
        <end position="115"/>
    </location>
</feature>
<dbReference type="PANTHER" id="PTHR24016">
    <property type="entry name" value="CONSERVED OLIGOMERIC GOLGI COMPLEX SUBUNIT 4"/>
    <property type="match status" value="1"/>
</dbReference>
<dbReference type="Gene3D" id="1.20.58.1970">
    <property type="match status" value="1"/>
</dbReference>
<sequence length="378" mass="42550">MMTKMREVGSVDAQLSPRATNAFRSGAFSRSVKELTGFYIILEEFFMVENVRKAIKIDEFIPDGLTTSMVDDVFYVLQSCCRRATSTSSVQSVLAVLNGAINLLNNEFTEALQRKTRELNLGSKLFLGGVGVSKTGSEIATALNNLDISSEFVLKLRHEIADHCVEAFPAPADRVKLQKVKSCLSELAETSNAFKQVLNAGLEQLASSITPRLRPIVDVVATISYELSEMQYTENEINDPWLQKLLHAVETNVTWLQLTMTTNNYDSFVHLIIDFIVKRLEVIMTQKRFNQLGGLQLDRDARTLVGHFSSMTQRTVRDKFARLTQMATILNLEKVSEILDYWGENSGPMTWRLTPAEVRRILSLRVDFKPESIAALKL</sequence>
<feature type="domain" description="Conserved oligomeric Golgi complex subunit 4 C-terminal" evidence="2">
    <location>
        <begin position="141"/>
        <end position="360"/>
    </location>
</feature>
<dbReference type="PANTHER" id="PTHR24016:SF0">
    <property type="entry name" value="CONSERVED OLIGOMERIC GOLGI COMPLEX SUBUNIT 4"/>
    <property type="match status" value="1"/>
</dbReference>
<dbReference type="Gene3D" id="1.10.287.1060">
    <property type="entry name" value="ESAT-6-like"/>
    <property type="match status" value="1"/>
</dbReference>
<dbReference type="EMBL" id="JAHRHJ020001043">
    <property type="protein sequence ID" value="KAH9293511.1"/>
    <property type="molecule type" value="Genomic_DNA"/>
</dbReference>
<dbReference type="Pfam" id="PF08318">
    <property type="entry name" value="COG4_m"/>
    <property type="match status" value="1"/>
</dbReference>
<dbReference type="InterPro" id="IPR048682">
    <property type="entry name" value="COG4"/>
</dbReference>